<keyword evidence="4 6" id="KW-0472">Membrane</keyword>
<name>A0AAW1R536_9CHLO</name>
<keyword evidence="3 6" id="KW-1133">Transmembrane helix</keyword>
<feature type="compositionally biased region" description="Low complexity" evidence="5">
    <location>
        <begin position="680"/>
        <end position="689"/>
    </location>
</feature>
<sequence length="733" mass="78139">MAGFQRLGGGGSFSRGRSTRHNSVLHGLSTRFPYENFLNLAAMVVLLLVCYGGLFLVFGRTFLPLQGHMWAVSLIWICSHVGGYLTTKVGLPPLLGMLLTGVMLRNVPQDPVQGLPHLWSSKIRTAGLALILMRAGLQLDLQTFRRYRATALLLGTLPVLGEALSASLVFHFMFHMPTFLAISAGFICAAISPTVLVTGMLELQKRGYGSAKGIPSMEMAAAGLDVTLAIAGYSVFIGLAVPYEALGWSIAHGPLSIAFGVVAGACGGLICSCTWLWNTTLKRAAIVLTVGEALMFLGKLASVWNLLAQPLLFGVIGTTLDFRNIRPESAYLPKTVSLIAIGLGARASFALLALVRSEYTGRERLFIALSWLPKATVQGALCSAPLDLILDHEAYSPNFLQQKQWGQEIITTAIFSIIICAPIGLLASGLLGPLWLSKDETLDGQVSGEPGNQQANPFANGRRFDEENVADMAVSLHSKTGRMLGNPFADEPHGDGSPLLLSRMSGSPQRFGERRSLLSAVARSHSDGSVDGDVADVHGPHGMPTLAPPLTPSLSSSGRAASGDLRPPAANPSPHSQPMRSGFRPNSHRRSHSQDIPEAVNLYDDDAEDAQLLASVRMRRSLSSHTEPLPGMRQPNDAGPSSPHVIPKGTMSLEQFLMVAQKSVAANSLPTVHGEDAEESSAAAMQAAQTDEGGSLPSKAANKPARHLDVDHAAPSVRDFQDDDDELDEVSLV</sequence>
<comment type="caution">
    <text evidence="8">The sequence shown here is derived from an EMBL/GenBank/DDBJ whole genome shotgun (WGS) entry which is preliminary data.</text>
</comment>
<feature type="region of interest" description="Disordered" evidence="5">
    <location>
        <begin position="622"/>
        <end position="642"/>
    </location>
</feature>
<feature type="transmembrane region" description="Helical" evidence="6">
    <location>
        <begin position="409"/>
        <end position="436"/>
    </location>
</feature>
<keyword evidence="2 6" id="KW-0812">Transmembrane</keyword>
<feature type="domain" description="Cation/H+ exchanger transmembrane" evidence="7">
    <location>
        <begin position="80"/>
        <end position="272"/>
    </location>
</feature>
<evidence type="ECO:0000256" key="2">
    <source>
        <dbReference type="ARBA" id="ARBA00022692"/>
    </source>
</evidence>
<evidence type="ECO:0000256" key="1">
    <source>
        <dbReference type="ARBA" id="ARBA00004141"/>
    </source>
</evidence>
<feature type="transmembrane region" description="Helical" evidence="6">
    <location>
        <begin position="255"/>
        <end position="277"/>
    </location>
</feature>
<dbReference type="Gene3D" id="1.20.1530.20">
    <property type="match status" value="1"/>
</dbReference>
<dbReference type="PANTHER" id="PTHR31102">
    <property type="match status" value="1"/>
</dbReference>
<evidence type="ECO:0000313" key="9">
    <source>
        <dbReference type="Proteomes" id="UP001489004"/>
    </source>
</evidence>
<evidence type="ECO:0000256" key="3">
    <source>
        <dbReference type="ARBA" id="ARBA00022989"/>
    </source>
</evidence>
<keyword evidence="9" id="KW-1185">Reference proteome</keyword>
<comment type="subcellular location">
    <subcellularLocation>
        <location evidence="1">Membrane</location>
        <topology evidence="1">Multi-pass membrane protein</topology>
    </subcellularLocation>
</comment>
<dbReference type="GO" id="GO:1902600">
    <property type="term" value="P:proton transmembrane transport"/>
    <property type="evidence" value="ECO:0007669"/>
    <property type="project" value="InterPro"/>
</dbReference>
<feature type="transmembrane region" description="Helical" evidence="6">
    <location>
        <begin position="179"/>
        <end position="201"/>
    </location>
</feature>
<proteinExistence type="predicted"/>
<dbReference type="Proteomes" id="UP001489004">
    <property type="component" value="Unassembled WGS sequence"/>
</dbReference>
<feature type="transmembrane region" description="Helical" evidence="6">
    <location>
        <begin position="149"/>
        <end position="173"/>
    </location>
</feature>
<dbReference type="InterPro" id="IPR051843">
    <property type="entry name" value="CPA1_transporter"/>
</dbReference>
<evidence type="ECO:0000256" key="4">
    <source>
        <dbReference type="ARBA" id="ARBA00023136"/>
    </source>
</evidence>
<feature type="transmembrane region" description="Helical" evidence="6">
    <location>
        <begin position="222"/>
        <end position="243"/>
    </location>
</feature>
<accession>A0AAW1R536</accession>
<feature type="region of interest" description="Disordered" evidence="5">
    <location>
        <begin position="671"/>
        <end position="733"/>
    </location>
</feature>
<organism evidence="8 9">
    <name type="scientific">[Myrmecia] bisecta</name>
    <dbReference type="NCBI Taxonomy" id="41462"/>
    <lineage>
        <taxon>Eukaryota</taxon>
        <taxon>Viridiplantae</taxon>
        <taxon>Chlorophyta</taxon>
        <taxon>core chlorophytes</taxon>
        <taxon>Trebouxiophyceae</taxon>
        <taxon>Trebouxiales</taxon>
        <taxon>Trebouxiaceae</taxon>
        <taxon>Myrmecia</taxon>
    </lineage>
</organism>
<reference evidence="8 9" key="1">
    <citation type="journal article" date="2024" name="Nat. Commun.">
        <title>Phylogenomics reveals the evolutionary origins of lichenization in chlorophyte algae.</title>
        <authorList>
            <person name="Puginier C."/>
            <person name="Libourel C."/>
            <person name="Otte J."/>
            <person name="Skaloud P."/>
            <person name="Haon M."/>
            <person name="Grisel S."/>
            <person name="Petersen M."/>
            <person name="Berrin J.G."/>
            <person name="Delaux P.M."/>
            <person name="Dal Grande F."/>
            <person name="Keller J."/>
        </authorList>
    </citation>
    <scope>NUCLEOTIDE SEQUENCE [LARGE SCALE GENOMIC DNA]</scope>
    <source>
        <strain evidence="8 9">SAG 2043</strain>
    </source>
</reference>
<gene>
    <name evidence="8" type="ORF">WJX72_002778</name>
</gene>
<dbReference type="GO" id="GO:0015297">
    <property type="term" value="F:antiporter activity"/>
    <property type="evidence" value="ECO:0007669"/>
    <property type="project" value="InterPro"/>
</dbReference>
<evidence type="ECO:0000313" key="8">
    <source>
        <dbReference type="EMBL" id="KAK9828918.1"/>
    </source>
</evidence>
<feature type="region of interest" description="Disordered" evidence="5">
    <location>
        <begin position="484"/>
        <end position="603"/>
    </location>
</feature>
<dbReference type="EMBL" id="JALJOR010000001">
    <property type="protein sequence ID" value="KAK9828918.1"/>
    <property type="molecule type" value="Genomic_DNA"/>
</dbReference>
<evidence type="ECO:0000256" key="5">
    <source>
        <dbReference type="SAM" id="MobiDB-lite"/>
    </source>
</evidence>
<feature type="transmembrane region" description="Helical" evidence="6">
    <location>
        <begin position="37"/>
        <end position="58"/>
    </location>
</feature>
<dbReference type="PANTHER" id="PTHR31102:SF1">
    <property type="entry name" value="CATION_H+ EXCHANGER DOMAIN-CONTAINING PROTEIN"/>
    <property type="match status" value="1"/>
</dbReference>
<evidence type="ECO:0000256" key="6">
    <source>
        <dbReference type="SAM" id="Phobius"/>
    </source>
</evidence>
<dbReference type="Pfam" id="PF00999">
    <property type="entry name" value="Na_H_Exchanger"/>
    <property type="match status" value="1"/>
</dbReference>
<feature type="compositionally biased region" description="Acidic residues" evidence="5">
    <location>
        <begin position="721"/>
        <end position="733"/>
    </location>
</feature>
<evidence type="ECO:0000259" key="7">
    <source>
        <dbReference type="Pfam" id="PF00999"/>
    </source>
</evidence>
<dbReference type="InterPro" id="IPR038770">
    <property type="entry name" value="Na+/solute_symporter_sf"/>
</dbReference>
<dbReference type="GO" id="GO:0016020">
    <property type="term" value="C:membrane"/>
    <property type="evidence" value="ECO:0007669"/>
    <property type="project" value="UniProtKB-SubCell"/>
</dbReference>
<feature type="transmembrane region" description="Helical" evidence="6">
    <location>
        <begin position="284"/>
        <end position="304"/>
    </location>
</feature>
<protein>
    <recommendedName>
        <fullName evidence="7">Cation/H+ exchanger transmembrane domain-containing protein</fullName>
    </recommendedName>
</protein>
<dbReference type="InterPro" id="IPR006153">
    <property type="entry name" value="Cation/H_exchanger_TM"/>
</dbReference>
<feature type="transmembrane region" description="Helical" evidence="6">
    <location>
        <begin position="336"/>
        <end position="355"/>
    </location>
</feature>
<dbReference type="AlphaFoldDB" id="A0AAW1R536"/>